<dbReference type="Gene3D" id="3.90.1570.10">
    <property type="entry name" value="tt1808, chain A"/>
    <property type="match status" value="1"/>
</dbReference>
<dbReference type="RefSeq" id="WP_193909784.1">
    <property type="nucleotide sequence ID" value="NZ_JADEXG010000048.1"/>
</dbReference>
<organism evidence="2 3">
    <name type="scientific">Vasconcelosia minhoensis LEGE 07310</name>
    <dbReference type="NCBI Taxonomy" id="915328"/>
    <lineage>
        <taxon>Bacteria</taxon>
        <taxon>Bacillati</taxon>
        <taxon>Cyanobacteriota</taxon>
        <taxon>Cyanophyceae</taxon>
        <taxon>Nodosilineales</taxon>
        <taxon>Cymatolegaceae</taxon>
        <taxon>Vasconcelosia</taxon>
        <taxon>Vasconcelosia minhoensis</taxon>
    </lineage>
</organism>
<dbReference type="InterPro" id="IPR008538">
    <property type="entry name" value="Uma2"/>
</dbReference>
<protein>
    <submittedName>
        <fullName evidence="2">Uma2 family endonuclease</fullName>
    </submittedName>
</protein>
<keyword evidence="2" id="KW-0540">Nuclease</keyword>
<dbReference type="EMBL" id="JADEXG010000048">
    <property type="protein sequence ID" value="MBE9079141.1"/>
    <property type="molecule type" value="Genomic_DNA"/>
</dbReference>
<comment type="caution">
    <text evidence="2">The sequence shown here is derived from an EMBL/GenBank/DDBJ whole genome shotgun (WGS) entry which is preliminary data.</text>
</comment>
<gene>
    <name evidence="2" type="ORF">IQ241_17855</name>
</gene>
<keyword evidence="3" id="KW-1185">Reference proteome</keyword>
<dbReference type="GO" id="GO:0004519">
    <property type="term" value="F:endonuclease activity"/>
    <property type="evidence" value="ECO:0007669"/>
    <property type="project" value="UniProtKB-KW"/>
</dbReference>
<evidence type="ECO:0000313" key="2">
    <source>
        <dbReference type="EMBL" id="MBE9079141.1"/>
    </source>
</evidence>
<keyword evidence="2" id="KW-0378">Hydrolase</keyword>
<keyword evidence="2" id="KW-0255">Endonuclease</keyword>
<accession>A0A8J7ARG7</accession>
<reference evidence="2" key="1">
    <citation type="submission" date="2020-10" db="EMBL/GenBank/DDBJ databases">
        <authorList>
            <person name="Castelo-Branco R."/>
            <person name="Eusebio N."/>
            <person name="Adriana R."/>
            <person name="Vieira A."/>
            <person name="Brugerolle De Fraissinette N."/>
            <person name="Rezende De Castro R."/>
            <person name="Schneider M.P."/>
            <person name="Vasconcelos V."/>
            <person name="Leao P.N."/>
        </authorList>
    </citation>
    <scope>NUCLEOTIDE SEQUENCE</scope>
    <source>
        <strain evidence="2">LEGE 07310</strain>
    </source>
</reference>
<evidence type="ECO:0000313" key="3">
    <source>
        <dbReference type="Proteomes" id="UP000636505"/>
    </source>
</evidence>
<dbReference type="CDD" id="cd06260">
    <property type="entry name" value="DUF820-like"/>
    <property type="match status" value="1"/>
</dbReference>
<dbReference type="InterPro" id="IPR011335">
    <property type="entry name" value="Restrct_endonuc-II-like"/>
</dbReference>
<dbReference type="AlphaFoldDB" id="A0A8J7ARG7"/>
<dbReference type="SUPFAM" id="SSF52980">
    <property type="entry name" value="Restriction endonuclease-like"/>
    <property type="match status" value="1"/>
</dbReference>
<dbReference type="Proteomes" id="UP000636505">
    <property type="component" value="Unassembled WGS sequence"/>
</dbReference>
<dbReference type="InterPro" id="IPR012296">
    <property type="entry name" value="Nuclease_put_TT1808"/>
</dbReference>
<feature type="domain" description="Putative restriction endonuclease" evidence="1">
    <location>
        <begin position="10"/>
        <end position="187"/>
    </location>
</feature>
<dbReference type="Pfam" id="PF05685">
    <property type="entry name" value="Uma2"/>
    <property type="match status" value="1"/>
</dbReference>
<dbReference type="PANTHER" id="PTHR34107">
    <property type="entry name" value="SLL0198 PROTEIN-RELATED"/>
    <property type="match status" value="1"/>
</dbReference>
<evidence type="ECO:0000259" key="1">
    <source>
        <dbReference type="Pfam" id="PF05685"/>
    </source>
</evidence>
<sequence>MTTAVQKLTFEAYLSYDDGSDTRYELVDGELVPMSLGTGQHGAVIEFLNDQFREEIKRQQLSWTAKAMMVGVRSPRGRRWDTSRIPDVVVLPSAQWEAMADREAVINFNEPPPLLIVEVVSPSTKTDDYRSKRSEYGLLEVPEYWIVDPQAAKITLCNLDHQFYDLAEFQGDQRLQSPTFPNLSLTAAQILAAKL</sequence>
<dbReference type="PANTHER" id="PTHR34107:SF2">
    <property type="entry name" value="SLL0888 PROTEIN"/>
    <property type="match status" value="1"/>
</dbReference>
<name>A0A8J7ARG7_9CYAN</name>
<proteinExistence type="predicted"/>